<sequence>MEMYSDITLSRWAIIHYISGLLKRPHWIEHLGDHISICRGPYESYIREGVNKFPFWSLKDEFKYAIHTMVYEMNNFLSNFWTDDKCVSACLNHMKWSYVGSIDKAGTVEKMYEYEIFGMRPSTFEILCECCVEDSIRDFWNQVSNNSEYEKIMNEIVSSHHLNFTLKKLNDSANGYFDFEEPYYGEGELHHFMFLVRVHGQHGFGELIAERLGKCAVLNEWLLWLSSDILLRAVKGDFSFKTSVPWSSAITSLLRLVQREVEWIGHDSRAIEGFYDAWNNANDYDFKPEIIAEGMVDIAVHWRLDDLIRPVCSDKSLSDKEKLLKMLLDRRQRGEYGTMEYIFEILAVEIEHREVPIRPGGYWN</sequence>
<dbReference type="AlphaFoldDB" id="A0A6V7JVY2"/>
<name>A0A6V7JVY2_9HYME</name>
<proteinExistence type="predicted"/>
<dbReference type="EMBL" id="CADCXW020000020">
    <property type="protein sequence ID" value="CAD1554465.1"/>
    <property type="molecule type" value="Genomic_DNA"/>
</dbReference>
<accession>A0A6V7JVY2</accession>
<evidence type="ECO:0000313" key="1">
    <source>
        <dbReference type="EMBL" id="CAD1554465.1"/>
    </source>
</evidence>
<gene>
    <name evidence="1" type="ORF">BBRV_LOCUS59448</name>
</gene>
<organism evidence="1">
    <name type="scientific">Bracon brevicornis</name>
    <dbReference type="NCBI Taxonomy" id="1563983"/>
    <lineage>
        <taxon>Eukaryota</taxon>
        <taxon>Metazoa</taxon>
        <taxon>Ecdysozoa</taxon>
        <taxon>Arthropoda</taxon>
        <taxon>Hexapoda</taxon>
        <taxon>Insecta</taxon>
        <taxon>Pterygota</taxon>
        <taxon>Neoptera</taxon>
        <taxon>Endopterygota</taxon>
        <taxon>Hymenoptera</taxon>
        <taxon>Apocrita</taxon>
        <taxon>Ichneumonoidea</taxon>
        <taxon>Braconidae</taxon>
        <taxon>Braconinae</taxon>
        <taxon>Bracon</taxon>
    </lineage>
</organism>
<protein>
    <submittedName>
        <fullName evidence="1">Uncharacterized protein</fullName>
    </submittedName>
</protein>
<reference evidence="1" key="1">
    <citation type="submission" date="2020-07" db="EMBL/GenBank/DDBJ databases">
        <authorList>
            <person name="Ferguson B K."/>
        </authorList>
    </citation>
    <scope>NUCLEOTIDE SEQUENCE</scope>
    <source>
        <strain evidence="1">L06</strain>
    </source>
</reference>